<comment type="caution">
    <text evidence="6">The sequence shown here is derived from an EMBL/GenBank/DDBJ whole genome shotgun (WGS) entry which is preliminary data.</text>
</comment>
<dbReference type="GO" id="GO:0005829">
    <property type="term" value="C:cytosol"/>
    <property type="evidence" value="ECO:0007669"/>
    <property type="project" value="TreeGrafter"/>
</dbReference>
<evidence type="ECO:0000256" key="1">
    <source>
        <dbReference type="ARBA" id="ARBA00008842"/>
    </source>
</evidence>
<dbReference type="EMBL" id="MU167314">
    <property type="protein sequence ID" value="KAG0143620.1"/>
    <property type="molecule type" value="Genomic_DNA"/>
</dbReference>
<evidence type="ECO:0000313" key="7">
    <source>
        <dbReference type="Proteomes" id="UP000886653"/>
    </source>
</evidence>
<keyword evidence="3" id="KW-0446">Lipid-binding</keyword>
<dbReference type="PANTHER" id="PTHR10972">
    <property type="entry name" value="OXYSTEROL-BINDING PROTEIN-RELATED"/>
    <property type="match status" value="1"/>
</dbReference>
<evidence type="ECO:0008006" key="8">
    <source>
        <dbReference type="Google" id="ProtNLM"/>
    </source>
</evidence>
<dbReference type="Gene3D" id="3.30.70.3490">
    <property type="match status" value="1"/>
</dbReference>
<name>A0A9P6T9I1_9BASI</name>
<evidence type="ECO:0000256" key="4">
    <source>
        <dbReference type="RuleBase" id="RU003844"/>
    </source>
</evidence>
<comment type="similarity">
    <text evidence="1 4">Belongs to the OSBP family.</text>
</comment>
<keyword evidence="7" id="KW-1185">Reference proteome</keyword>
<evidence type="ECO:0000256" key="5">
    <source>
        <dbReference type="SAM" id="MobiDB-lite"/>
    </source>
</evidence>
<dbReference type="FunFam" id="1.10.287.2720:FF:000001">
    <property type="entry name" value="Oxysterol-binding OBPalpha"/>
    <property type="match status" value="1"/>
</dbReference>
<feature type="region of interest" description="Disordered" evidence="5">
    <location>
        <begin position="390"/>
        <end position="440"/>
    </location>
</feature>
<dbReference type="GO" id="GO:0032541">
    <property type="term" value="C:cortical endoplasmic reticulum"/>
    <property type="evidence" value="ECO:0007669"/>
    <property type="project" value="TreeGrafter"/>
</dbReference>
<dbReference type="InterPro" id="IPR018494">
    <property type="entry name" value="Oxysterol-bd_CS"/>
</dbReference>
<dbReference type="InterPro" id="IPR037239">
    <property type="entry name" value="OSBP_sf"/>
</dbReference>
<organism evidence="6 7">
    <name type="scientific">Cronartium quercuum f. sp. fusiforme G11</name>
    <dbReference type="NCBI Taxonomy" id="708437"/>
    <lineage>
        <taxon>Eukaryota</taxon>
        <taxon>Fungi</taxon>
        <taxon>Dikarya</taxon>
        <taxon>Basidiomycota</taxon>
        <taxon>Pucciniomycotina</taxon>
        <taxon>Pucciniomycetes</taxon>
        <taxon>Pucciniales</taxon>
        <taxon>Coleosporiaceae</taxon>
        <taxon>Cronartium</taxon>
    </lineage>
</organism>
<keyword evidence="2" id="KW-0813">Transport</keyword>
<evidence type="ECO:0000256" key="3">
    <source>
        <dbReference type="ARBA" id="ARBA00023121"/>
    </source>
</evidence>
<dbReference type="Gene3D" id="2.40.160.120">
    <property type="match status" value="1"/>
</dbReference>
<dbReference type="PROSITE" id="PS01013">
    <property type="entry name" value="OSBP"/>
    <property type="match status" value="1"/>
</dbReference>
<dbReference type="InterPro" id="IPR000648">
    <property type="entry name" value="Oxysterol-bd"/>
</dbReference>
<dbReference type="FunFam" id="2.40.160.120:FF:000007">
    <property type="entry name" value="Oxysterol binding protein"/>
    <property type="match status" value="1"/>
</dbReference>
<gene>
    <name evidence="6" type="ORF">CROQUDRAFT_660952</name>
</gene>
<dbReference type="Pfam" id="PF01237">
    <property type="entry name" value="Oxysterol_BP"/>
    <property type="match status" value="1"/>
</dbReference>
<dbReference type="Gene3D" id="1.10.287.2720">
    <property type="match status" value="1"/>
</dbReference>
<evidence type="ECO:0000256" key="2">
    <source>
        <dbReference type="ARBA" id="ARBA00022448"/>
    </source>
</evidence>
<feature type="compositionally biased region" description="Polar residues" evidence="5">
    <location>
        <begin position="1"/>
        <end position="11"/>
    </location>
</feature>
<proteinExistence type="inferred from homology"/>
<reference evidence="6" key="1">
    <citation type="submission" date="2013-11" db="EMBL/GenBank/DDBJ databases">
        <title>Genome sequence of the fusiform rust pathogen reveals effectors for host alternation and coevolution with pine.</title>
        <authorList>
            <consortium name="DOE Joint Genome Institute"/>
            <person name="Smith K."/>
            <person name="Pendleton A."/>
            <person name="Kubisiak T."/>
            <person name="Anderson C."/>
            <person name="Salamov A."/>
            <person name="Aerts A."/>
            <person name="Riley R."/>
            <person name="Clum A."/>
            <person name="Lindquist E."/>
            <person name="Ence D."/>
            <person name="Campbell M."/>
            <person name="Kronenberg Z."/>
            <person name="Feau N."/>
            <person name="Dhillon B."/>
            <person name="Hamelin R."/>
            <person name="Burleigh J."/>
            <person name="Smith J."/>
            <person name="Yandell M."/>
            <person name="Nelson C."/>
            <person name="Grigoriev I."/>
            <person name="Davis J."/>
        </authorList>
    </citation>
    <scope>NUCLEOTIDE SEQUENCE</scope>
    <source>
        <strain evidence="6">G11</strain>
    </source>
</reference>
<accession>A0A9P6T9I1</accession>
<feature type="region of interest" description="Disordered" evidence="5">
    <location>
        <begin position="1"/>
        <end position="32"/>
    </location>
</feature>
<dbReference type="GO" id="GO:0016020">
    <property type="term" value="C:membrane"/>
    <property type="evidence" value="ECO:0007669"/>
    <property type="project" value="TreeGrafter"/>
</dbReference>
<dbReference type="AlphaFoldDB" id="A0A9P6T9I1"/>
<dbReference type="GO" id="GO:0032934">
    <property type="term" value="F:sterol binding"/>
    <property type="evidence" value="ECO:0007669"/>
    <property type="project" value="TreeGrafter"/>
</dbReference>
<evidence type="ECO:0000313" key="6">
    <source>
        <dbReference type="EMBL" id="KAG0143620.1"/>
    </source>
</evidence>
<dbReference type="Proteomes" id="UP000886653">
    <property type="component" value="Unassembled WGS sequence"/>
</dbReference>
<dbReference type="OrthoDB" id="14833at2759"/>
<sequence length="440" mass="49893">MGVFSAATTRLTPKEGSFSSDGHEQEDDTEVLDEEPKNMLLALISQLRIGMDLHKVTLPTFVLEPRSMLERITDFLSHPDLIFGASQNEDATERFIQVLRYYLAGWHIKPKGVKKPYNPILGEFFRCRYEYPDGTRGFYIAEQVSHHPPVSAFYYASPEHQLEIWGELRPKSKFLGNSAATIMEGTSKLRFGDRREDGVYRITMPNMYARGILFGKMMLELGDESKVQNETNQVFCDVEFKTKGFFSGDYNAIGGRVRDKSGVVGEISGKWNEVMELKRSKGKTEVLFDASSAQVTQKTVASESDQNWNESRRLWSNVTRAIRKKDLDAATEAKTRIEDFQRDRAKEREESGERWEPVFFEPRGEEWQPKFTLPNDPKEGAQAIEEFIFSYQSKPVEGNPTELPLSPDTASSGGHFPIPQESPTGNHSPDAHRARAGTTP</sequence>
<protein>
    <recommendedName>
        <fullName evidence="8">Oxysterol-binding protein</fullName>
    </recommendedName>
</protein>
<dbReference type="SUPFAM" id="SSF144000">
    <property type="entry name" value="Oxysterol-binding protein-like"/>
    <property type="match status" value="1"/>
</dbReference>
<dbReference type="PANTHER" id="PTHR10972:SF102">
    <property type="entry name" value="OXYSTEROL-BINDING PROTEIN"/>
    <property type="match status" value="1"/>
</dbReference>